<feature type="region of interest" description="Disordered" evidence="5">
    <location>
        <begin position="467"/>
        <end position="495"/>
    </location>
</feature>
<dbReference type="InterPro" id="IPR003822">
    <property type="entry name" value="PAH"/>
</dbReference>
<feature type="compositionally biased region" description="Polar residues" evidence="5">
    <location>
        <begin position="706"/>
        <end position="715"/>
    </location>
</feature>
<dbReference type="PANTHER" id="PTHR12346:SF0">
    <property type="entry name" value="SIN3A, ISOFORM G"/>
    <property type="match status" value="1"/>
</dbReference>
<feature type="compositionally biased region" description="Polar residues" evidence="5">
    <location>
        <begin position="101"/>
        <end position="130"/>
    </location>
</feature>
<protein>
    <submittedName>
        <fullName evidence="7">Transcriptional regulatory protein sin3</fullName>
    </submittedName>
</protein>
<feature type="compositionally biased region" description="Low complexity" evidence="5">
    <location>
        <begin position="81"/>
        <end position="93"/>
    </location>
</feature>
<feature type="compositionally biased region" description="Low complexity" evidence="5">
    <location>
        <begin position="399"/>
        <end position="411"/>
    </location>
</feature>
<keyword evidence="8" id="KW-1185">Reference proteome</keyword>
<feature type="compositionally biased region" description="Low complexity" evidence="5">
    <location>
        <begin position="42"/>
        <end position="57"/>
    </location>
</feature>
<comment type="caution">
    <text evidence="7">The sequence shown here is derived from an EMBL/GenBank/DDBJ whole genome shotgun (WGS) entry which is preliminary data.</text>
</comment>
<evidence type="ECO:0000256" key="3">
    <source>
        <dbReference type="ARBA" id="ARBA00023242"/>
    </source>
</evidence>
<name>A0ABQ9P440_9PEZI</name>
<evidence type="ECO:0000259" key="6">
    <source>
        <dbReference type="SMART" id="SM00761"/>
    </source>
</evidence>
<dbReference type="EMBL" id="JAPDRL010000003">
    <property type="protein sequence ID" value="KAJ9669147.1"/>
    <property type="molecule type" value="Genomic_DNA"/>
</dbReference>
<evidence type="ECO:0000313" key="8">
    <source>
        <dbReference type="Proteomes" id="UP001172684"/>
    </source>
</evidence>
<keyword evidence="2" id="KW-0678">Repressor</keyword>
<dbReference type="InterPro" id="IPR036600">
    <property type="entry name" value="PAH_sf"/>
</dbReference>
<dbReference type="InterPro" id="IPR013194">
    <property type="entry name" value="HDAC_interact_dom"/>
</dbReference>
<dbReference type="InterPro" id="IPR039774">
    <property type="entry name" value="Sin3-like"/>
</dbReference>
<keyword evidence="3 4" id="KW-0539">Nucleus</keyword>
<dbReference type="Gene3D" id="1.20.1160.11">
    <property type="entry name" value="Paired amphipathic helix"/>
    <property type="match status" value="3"/>
</dbReference>
<proteinExistence type="predicted"/>
<reference evidence="7" key="1">
    <citation type="submission" date="2022-10" db="EMBL/GenBank/DDBJ databases">
        <title>Culturing micro-colonial fungi from biological soil crusts in the Mojave desert and describing Neophaeococcomyces mojavensis, and introducing the new genera and species Taxawa tesnikishii.</title>
        <authorList>
            <person name="Kurbessoian T."/>
            <person name="Stajich J.E."/>
        </authorList>
    </citation>
    <scope>NUCLEOTIDE SEQUENCE</scope>
    <source>
        <strain evidence="7">TK_1</strain>
    </source>
</reference>
<feature type="compositionally biased region" description="Basic and acidic residues" evidence="5">
    <location>
        <begin position="131"/>
        <end position="179"/>
    </location>
</feature>
<dbReference type="PROSITE" id="PS51477">
    <property type="entry name" value="PAH"/>
    <property type="match status" value="2"/>
</dbReference>
<feature type="region of interest" description="Disordered" evidence="5">
    <location>
        <begin position="1"/>
        <end position="186"/>
    </location>
</feature>
<comment type="subcellular location">
    <subcellularLocation>
        <location evidence="1 4">Nucleus</location>
    </subcellularLocation>
</comment>
<feature type="domain" description="Histone deacetylase interacting" evidence="6">
    <location>
        <begin position="842"/>
        <end position="943"/>
    </location>
</feature>
<gene>
    <name evidence="7" type="primary">SIN3</name>
    <name evidence="7" type="ORF">H2201_000498</name>
</gene>
<feature type="compositionally biased region" description="Polar residues" evidence="5">
    <location>
        <begin position="467"/>
        <end position="476"/>
    </location>
</feature>
<feature type="compositionally biased region" description="Polar residues" evidence="5">
    <location>
        <begin position="640"/>
        <end position="652"/>
    </location>
</feature>
<dbReference type="InterPro" id="IPR031693">
    <property type="entry name" value="Sin3_C"/>
</dbReference>
<dbReference type="Pfam" id="PF02671">
    <property type="entry name" value="PAH"/>
    <property type="match status" value="3"/>
</dbReference>
<dbReference type="Pfam" id="PF08295">
    <property type="entry name" value="Sin3_corepress"/>
    <property type="match status" value="1"/>
</dbReference>
<dbReference type="SMART" id="SM00761">
    <property type="entry name" value="HDAC_interact"/>
    <property type="match status" value="1"/>
</dbReference>
<organism evidence="7 8">
    <name type="scientific">Coniosporium apollinis</name>
    <dbReference type="NCBI Taxonomy" id="61459"/>
    <lineage>
        <taxon>Eukaryota</taxon>
        <taxon>Fungi</taxon>
        <taxon>Dikarya</taxon>
        <taxon>Ascomycota</taxon>
        <taxon>Pezizomycotina</taxon>
        <taxon>Dothideomycetes</taxon>
        <taxon>Dothideomycetes incertae sedis</taxon>
        <taxon>Coniosporium</taxon>
    </lineage>
</organism>
<feature type="region of interest" description="Disordered" evidence="5">
    <location>
        <begin position="1578"/>
        <end position="1601"/>
    </location>
</feature>
<feature type="region of interest" description="Disordered" evidence="5">
    <location>
        <begin position="1127"/>
        <end position="1165"/>
    </location>
</feature>
<evidence type="ECO:0000256" key="5">
    <source>
        <dbReference type="SAM" id="MobiDB-lite"/>
    </source>
</evidence>
<dbReference type="SUPFAM" id="SSF47762">
    <property type="entry name" value="PAH2 domain"/>
    <property type="match status" value="3"/>
</dbReference>
<evidence type="ECO:0000256" key="2">
    <source>
        <dbReference type="ARBA" id="ARBA00022491"/>
    </source>
</evidence>
<feature type="region of interest" description="Disordered" evidence="5">
    <location>
        <begin position="640"/>
        <end position="754"/>
    </location>
</feature>
<evidence type="ECO:0000256" key="1">
    <source>
        <dbReference type="ARBA" id="ARBA00004123"/>
    </source>
</evidence>
<dbReference type="Proteomes" id="UP001172684">
    <property type="component" value="Unassembled WGS sequence"/>
</dbReference>
<sequence length="1601" mass="178441">MNPANRDGWPPSQGSAPNAGPQSLEQDPAQPGRQLGGFGVHPSPQQQPSQQPSNQPSGHVLPPPSAPFFSPGQASGHSLPALASLSQPTQSSPPGQPAPRPQSSVQETNFSLPTINQAMPGQQHTQSQSAIERERDLREDREKESLQRHLDEAAARDAETREREMRQRQQQERAQHENHTGPIHLHQPVAVPPQVRAMHGPNGLLGNAAINGPNHLGGQLGAPNGPGNLFSGNPTQHSGQTQQTLMVPFGGTQGLQQASLGMGQGQQPILNDALSYLDQVKVQFVAHPDVYNRFLDIMKDFKSGAIDTPGVIDRVSSLFAGNPNLIQGFNTFLPPGYKIECGTRDDPNAIRVTTPMGTTVSAMPVARAFSPQGMPVNGNGPAVSERQLFGGAGRGPGGSWQPQQQGAAGSQDAIFSPDMRALDQSVFGGQLAQSNQAPLLSPEAQAREQQAAASAVALAQHQQEQRGVSQLQNAVSAATGGALPRPGMMSPSADMSTPLPGQGMNGIGLAAQHSGQGAMEKRGPVEFNHAISYVNKIKVCRTRVDVDMAAIFNVFQNRFASQPDIYKQFLEILQTYQRESKPIQDVYAQVTHLFNSAPDLLEDFKQFLPESAAQAKAAEAQRRAAEESVMLSNIRGEPSYQAQVQQMQQTPRADQPRLPPMGNFAPTPTANRENKRKRPDRQGAAAGPSTMASMAVEASGAPMRTGFNQGGNASKRSSKHQHGAKQAVPADVPAVSPTLTPALPEPLPPTSSSGASVDELNFFDRCKKFIGNKNTMNEFLKLCNLFSMDLIDKITLVHRAQNFIGGNPELMAWFKKFLAYDGKDELIENLPKAPNSRVSLANCRGYGPSYRLLPKRDTMKRCSGRDELCRSVLNDEWASHPTWASEDSGFVAHRKNVHEDALHRIEEERHDYDHNIEACTKTIQLLEPIALHLKTVSPEERLNQTLPEALGGASTTIYKRVLMKIYGRAAGQQVIDQLFAQPYLTVPIILNRLRQKQEEWKAAQREWEKVWREQTQKIFWKSLDHQSLNAKQADKRQFQTKVLQSEIQVKFEEQKRQREVQGISNVPKYQYEWSFDDPDVLLDACRLLLIFAEHSFSTDYPRLTTFIKEFVPLFFGLDPVTFEQQIERSPVETPSIEAADEDTPGPDDGPASPRPHKSNGKRTNLLRGVLDRGRKLARHENDDSIASSRGSTPDIGSAMDEDTASGIDTPATNGNTTTAGTERWLEHPVGGNILNREDIAPNEPYRRTKYNMYGNVTIYCFFRMFVILYERLYKLKQAEDKVHETVRRAKAHKPAFDLRMVDKLPQDFFEDTSPTANYYQQILKMFEDQIRTNFGDMPLVEETLRRFYLHAGWQMYAVDKMLSALTRFAIGVLSSDAKDKTWEIYQLFKKDRVREETTHQDELNYRKQVDRYAKDGEIYRVIYDQPARKAFVQIFKKDDGTFDSYALSPERRWQYYVNSYTSVDPTEGVKHDKVNIPFLRGRMGRTLNSDDTAPLPLPQQIFEENLTARIIVETFGARFEPKTADILTRNDTAQVSQADAEQIAEERFEKGHEKLEVNNIWMKDLSKDEVDAKKREFSQQISVGHAEGVENAHEDEEMMDA</sequence>
<evidence type="ECO:0000256" key="4">
    <source>
        <dbReference type="PROSITE-ProRule" id="PRU00810"/>
    </source>
</evidence>
<feature type="region of interest" description="Disordered" evidence="5">
    <location>
        <begin position="1177"/>
        <end position="1219"/>
    </location>
</feature>
<accession>A0ABQ9P440</accession>
<feature type="compositionally biased region" description="Polar residues" evidence="5">
    <location>
        <begin position="12"/>
        <end position="25"/>
    </location>
</feature>
<dbReference type="PANTHER" id="PTHR12346">
    <property type="entry name" value="SIN3B-RELATED"/>
    <property type="match status" value="1"/>
</dbReference>
<evidence type="ECO:0000313" key="7">
    <source>
        <dbReference type="EMBL" id="KAJ9669147.1"/>
    </source>
</evidence>
<feature type="region of interest" description="Disordered" evidence="5">
    <location>
        <begin position="379"/>
        <end position="412"/>
    </location>
</feature>
<dbReference type="Pfam" id="PF16879">
    <property type="entry name" value="Sin3a_C"/>
    <property type="match status" value="1"/>
</dbReference>